<dbReference type="SUPFAM" id="SSF57262">
    <property type="entry name" value="Leech antihemostatic proteins"/>
    <property type="match status" value="3"/>
</dbReference>
<dbReference type="eggNOG" id="ENOG502SZ5X">
    <property type="taxonomic scope" value="Eukaryota"/>
</dbReference>
<protein>
    <recommendedName>
        <fullName evidence="2">Antistasin-like domain-containing protein</fullName>
    </recommendedName>
</protein>
<feature type="signal peptide" evidence="1">
    <location>
        <begin position="1"/>
        <end position="23"/>
    </location>
</feature>
<evidence type="ECO:0000259" key="2">
    <source>
        <dbReference type="PROSITE" id="PS51252"/>
    </source>
</evidence>
<dbReference type="PROSITE" id="PS51252">
    <property type="entry name" value="ANTISTASIN"/>
    <property type="match status" value="3"/>
</dbReference>
<dbReference type="OrthoDB" id="6038702at2759"/>
<feature type="domain" description="Antistasin-like" evidence="2">
    <location>
        <begin position="104"/>
        <end position="129"/>
    </location>
</feature>
<dbReference type="EMBL" id="GG738847">
    <property type="protein sequence ID" value="EFC49668.1"/>
    <property type="molecule type" value="Genomic_DNA"/>
</dbReference>
<accession>D2V076</accession>
<sequence>MKTTLAICLFLVVISMMVNLSYEIRNANCPMVKCARYCRHGYELNAKGCQTCTCVEEEVALSDISQQLVTGVCNKRMCRMYCPNGFKVNELGCPVCACKPAVACAQLYCFRHCENGYLLDERGCRTCGCVGEQN</sequence>
<keyword evidence="1" id="KW-0732">Signal</keyword>
<dbReference type="InterPro" id="IPR004094">
    <property type="entry name" value="Antistasin-like"/>
</dbReference>
<dbReference type="KEGG" id="ngr:NAEGRDRAFT_78011"/>
<proteinExistence type="predicted"/>
<evidence type="ECO:0000256" key="1">
    <source>
        <dbReference type="SAM" id="SignalP"/>
    </source>
</evidence>
<dbReference type="InParanoid" id="D2V076"/>
<feature type="chain" id="PRO_5003037711" description="Antistasin-like domain-containing protein" evidence="1">
    <location>
        <begin position="24"/>
        <end position="134"/>
    </location>
</feature>
<dbReference type="VEuPathDB" id="AmoebaDB:NAEGRDRAFT_78011"/>
<gene>
    <name evidence="3" type="ORF">NAEGRDRAFT_78011</name>
</gene>
<feature type="domain" description="Antistasin-like" evidence="2">
    <location>
        <begin position="73"/>
        <end position="98"/>
    </location>
</feature>
<dbReference type="GO" id="GO:0004867">
    <property type="term" value="F:serine-type endopeptidase inhibitor activity"/>
    <property type="evidence" value="ECO:0007669"/>
    <property type="project" value="InterPro"/>
</dbReference>
<feature type="domain" description="Antistasin-like" evidence="2">
    <location>
        <begin position="29"/>
        <end position="54"/>
    </location>
</feature>
<dbReference type="GeneID" id="8855285"/>
<dbReference type="RefSeq" id="XP_002682412.1">
    <property type="nucleotide sequence ID" value="XM_002682366.1"/>
</dbReference>
<dbReference type="InterPro" id="IPR011061">
    <property type="entry name" value="Hirudin/antistatin"/>
</dbReference>
<dbReference type="AlphaFoldDB" id="D2V076"/>
<keyword evidence="4" id="KW-1185">Reference proteome</keyword>
<dbReference type="Proteomes" id="UP000006671">
    <property type="component" value="Unassembled WGS sequence"/>
</dbReference>
<organism evidence="4">
    <name type="scientific">Naegleria gruberi</name>
    <name type="common">Amoeba</name>
    <dbReference type="NCBI Taxonomy" id="5762"/>
    <lineage>
        <taxon>Eukaryota</taxon>
        <taxon>Discoba</taxon>
        <taxon>Heterolobosea</taxon>
        <taxon>Tetramitia</taxon>
        <taxon>Eutetramitia</taxon>
        <taxon>Vahlkampfiidae</taxon>
        <taxon>Naegleria</taxon>
    </lineage>
</organism>
<reference evidence="3 4" key="1">
    <citation type="journal article" date="2010" name="Cell">
        <title>The genome of Naegleria gruberi illuminates early eukaryotic versatility.</title>
        <authorList>
            <person name="Fritz-Laylin L.K."/>
            <person name="Prochnik S.E."/>
            <person name="Ginger M.L."/>
            <person name="Dacks J.B."/>
            <person name="Carpenter M.L."/>
            <person name="Field M.C."/>
            <person name="Kuo A."/>
            <person name="Paredez A."/>
            <person name="Chapman J."/>
            <person name="Pham J."/>
            <person name="Shu S."/>
            <person name="Neupane R."/>
            <person name="Cipriano M."/>
            <person name="Mancuso J."/>
            <person name="Tu H."/>
            <person name="Salamov A."/>
            <person name="Lindquist E."/>
            <person name="Shapiro H."/>
            <person name="Lucas S."/>
            <person name="Grigoriev I.V."/>
            <person name="Cande W.Z."/>
            <person name="Fulton C."/>
            <person name="Rokhsar D.S."/>
            <person name="Dawson S.C."/>
        </authorList>
    </citation>
    <scope>NUCLEOTIDE SEQUENCE [LARGE SCALE GENOMIC DNA]</scope>
    <source>
        <strain evidence="3 4">NEG-M</strain>
    </source>
</reference>
<evidence type="ECO:0000313" key="4">
    <source>
        <dbReference type="Proteomes" id="UP000006671"/>
    </source>
</evidence>
<dbReference type="STRING" id="5762.D2V076"/>
<evidence type="ECO:0000313" key="3">
    <source>
        <dbReference type="EMBL" id="EFC49668.1"/>
    </source>
</evidence>
<dbReference type="Gene3D" id="2.10.22.10">
    <property type="entry name" value="Antistasin, domain 1"/>
    <property type="match status" value="3"/>
</dbReference>
<name>D2V076_NAEGR</name>
<dbReference type="Pfam" id="PF02822">
    <property type="entry name" value="Antistasin"/>
    <property type="match status" value="3"/>
</dbReference>